<sequence length="109" mass="11570">MATKANLVIDQGTTFSTDLALTDENGDAINLSGYTANSQIRKWYTSTNAAASFTSLINVSSGVISLTLSANQTSNLSSGRYVYDVEIDNGTTISRIVEGIVTVTPQVTR</sequence>
<organism evidence="1">
    <name type="scientific">uncultured Caudovirales phage</name>
    <dbReference type="NCBI Taxonomy" id="2100421"/>
    <lineage>
        <taxon>Viruses</taxon>
        <taxon>Duplodnaviria</taxon>
        <taxon>Heunggongvirae</taxon>
        <taxon>Uroviricota</taxon>
        <taxon>Caudoviricetes</taxon>
        <taxon>Peduoviridae</taxon>
        <taxon>Maltschvirus</taxon>
        <taxon>Maltschvirus maltsch</taxon>
    </lineage>
</organism>
<accession>A0A6J5P5J7</accession>
<evidence type="ECO:0000313" key="1">
    <source>
        <dbReference type="EMBL" id="CAB4162804.1"/>
    </source>
</evidence>
<name>A0A6J5P5J7_9CAUD</name>
<protein>
    <recommendedName>
        <fullName evidence="2">BppU N-terminal domain-containing protein</fullName>
    </recommendedName>
</protein>
<dbReference type="EMBL" id="LR796734">
    <property type="protein sequence ID" value="CAB4162804.1"/>
    <property type="molecule type" value="Genomic_DNA"/>
</dbReference>
<proteinExistence type="predicted"/>
<reference evidence="1" key="1">
    <citation type="submission" date="2020-04" db="EMBL/GenBank/DDBJ databases">
        <authorList>
            <person name="Chiriac C."/>
            <person name="Salcher M."/>
            <person name="Ghai R."/>
            <person name="Kavagutti S V."/>
        </authorList>
    </citation>
    <scope>NUCLEOTIDE SEQUENCE</scope>
</reference>
<gene>
    <name evidence="1" type="ORF">UFOVP787_123</name>
</gene>
<evidence type="ECO:0008006" key="2">
    <source>
        <dbReference type="Google" id="ProtNLM"/>
    </source>
</evidence>